<feature type="transmembrane region" description="Helical" evidence="1">
    <location>
        <begin position="252"/>
        <end position="273"/>
    </location>
</feature>
<sequence length="346" mass="39414">MKFTQTEKKQLMIYVLIAYGITYVLGILMWYGYGKGLDLSAFPNAQMLYPAAGVMMAYLLTKKEDKKLPRIFYIFFVAMTAVSVVCTAASVLAPKNIDIMGTPFSQWLLILQYIMIGGSIIFWILLLVSGKEKRRAYGLNSSRWNLSVLMILLFLGLYLLRFVIASALGGQLEAFKEIMANPATWITFFSVMINFFLSVVAFFGEEYGWRYYLQPLLQKRFGLKGGVILLGCVWAVWHLPIDFFYYTTPDMGLAALASQFVTCITLGLFMAYAYMKTQNIWVPVIIHFLNNNMAVVFSGTYSAEVLQNQQIHWGDIPIALILNMLIFGWVIFLKPFKEKKEAQADI</sequence>
<dbReference type="GO" id="GO:0080120">
    <property type="term" value="P:CAAX-box protein maturation"/>
    <property type="evidence" value="ECO:0007669"/>
    <property type="project" value="UniProtKB-ARBA"/>
</dbReference>
<reference evidence="3" key="1">
    <citation type="submission" date="2019-11" db="EMBL/GenBank/DDBJ databases">
        <authorList>
            <person name="Feng L."/>
        </authorList>
    </citation>
    <scope>NUCLEOTIDE SEQUENCE</scope>
    <source>
        <strain evidence="3">BgluceraseaLFYP119</strain>
    </source>
</reference>
<dbReference type="PANTHER" id="PTHR35797:SF1">
    <property type="entry name" value="PROTEASE"/>
    <property type="match status" value="1"/>
</dbReference>
<feature type="transmembrane region" description="Helical" evidence="1">
    <location>
        <begin position="72"/>
        <end position="92"/>
    </location>
</feature>
<accession>A0A6N2SZS7</accession>
<keyword evidence="3" id="KW-0645">Protease</keyword>
<feature type="transmembrane region" description="Helical" evidence="1">
    <location>
        <begin position="280"/>
        <end position="301"/>
    </location>
</feature>
<keyword evidence="1" id="KW-0812">Transmembrane</keyword>
<feature type="transmembrane region" description="Helical" evidence="1">
    <location>
        <begin position="313"/>
        <end position="333"/>
    </location>
</feature>
<dbReference type="GO" id="GO:0004175">
    <property type="term" value="F:endopeptidase activity"/>
    <property type="evidence" value="ECO:0007669"/>
    <property type="project" value="UniProtKB-ARBA"/>
</dbReference>
<name>A0A6N2SZS7_9FIRM</name>
<evidence type="ECO:0000259" key="2">
    <source>
        <dbReference type="Pfam" id="PF02517"/>
    </source>
</evidence>
<dbReference type="InterPro" id="IPR003675">
    <property type="entry name" value="Rce1/LyrA-like_dom"/>
</dbReference>
<dbReference type="Pfam" id="PF02517">
    <property type="entry name" value="Rce1-like"/>
    <property type="match status" value="1"/>
</dbReference>
<feature type="domain" description="CAAX prenyl protease 2/Lysostaphin resistance protein A-like" evidence="2">
    <location>
        <begin position="191"/>
        <end position="292"/>
    </location>
</feature>
<dbReference type="GO" id="GO:0006508">
    <property type="term" value="P:proteolysis"/>
    <property type="evidence" value="ECO:0007669"/>
    <property type="project" value="UniProtKB-KW"/>
</dbReference>
<organism evidence="3">
    <name type="scientific">Blautia glucerasea</name>
    <dbReference type="NCBI Taxonomy" id="536633"/>
    <lineage>
        <taxon>Bacteria</taxon>
        <taxon>Bacillati</taxon>
        <taxon>Bacillota</taxon>
        <taxon>Clostridia</taxon>
        <taxon>Lachnospirales</taxon>
        <taxon>Lachnospiraceae</taxon>
        <taxon>Blautia</taxon>
    </lineage>
</organism>
<gene>
    <name evidence="3" type="ORF">BGLFYP119_01340</name>
</gene>
<evidence type="ECO:0000313" key="3">
    <source>
        <dbReference type="EMBL" id="VYS97988.1"/>
    </source>
</evidence>
<feature type="transmembrane region" description="Helical" evidence="1">
    <location>
        <begin position="182"/>
        <end position="204"/>
    </location>
</feature>
<keyword evidence="3" id="KW-0378">Hydrolase</keyword>
<feature type="transmembrane region" description="Helical" evidence="1">
    <location>
        <begin position="104"/>
        <end position="128"/>
    </location>
</feature>
<keyword evidence="1" id="KW-1133">Transmembrane helix</keyword>
<dbReference type="EMBL" id="CACRST010000011">
    <property type="protein sequence ID" value="VYS97988.1"/>
    <property type="molecule type" value="Genomic_DNA"/>
</dbReference>
<dbReference type="PANTHER" id="PTHR35797">
    <property type="entry name" value="PROTEASE-RELATED"/>
    <property type="match status" value="1"/>
</dbReference>
<keyword evidence="1" id="KW-0472">Membrane</keyword>
<feature type="transmembrane region" description="Helical" evidence="1">
    <location>
        <begin position="12"/>
        <end position="33"/>
    </location>
</feature>
<protein>
    <submittedName>
        <fullName evidence="3">CAAX amino terminal protease self- immunity</fullName>
    </submittedName>
</protein>
<feature type="transmembrane region" description="Helical" evidence="1">
    <location>
        <begin position="148"/>
        <end position="170"/>
    </location>
</feature>
<dbReference type="RefSeq" id="WP_156353669.1">
    <property type="nucleotide sequence ID" value="NZ_CACRST010000011.1"/>
</dbReference>
<dbReference type="AlphaFoldDB" id="A0A6N2SZS7"/>
<evidence type="ECO:0000256" key="1">
    <source>
        <dbReference type="SAM" id="Phobius"/>
    </source>
</evidence>
<dbReference type="InterPro" id="IPR042150">
    <property type="entry name" value="MmRce1-like"/>
</dbReference>
<proteinExistence type="predicted"/>
<feature type="transmembrane region" description="Helical" evidence="1">
    <location>
        <begin position="225"/>
        <end position="246"/>
    </location>
</feature>
<feature type="transmembrane region" description="Helical" evidence="1">
    <location>
        <begin position="39"/>
        <end position="60"/>
    </location>
</feature>